<dbReference type="OrthoDB" id="1452009at2"/>
<dbReference type="RefSeq" id="WP_094996278.1">
    <property type="nucleotide sequence ID" value="NZ_BMJL01000001.1"/>
</dbReference>
<name>A0A223V2M8_9FLAO</name>
<dbReference type="EMBL" id="CP022957">
    <property type="protein sequence ID" value="ASV29654.1"/>
    <property type="molecule type" value="Genomic_DNA"/>
</dbReference>
<keyword evidence="2" id="KW-1185">Reference proteome</keyword>
<dbReference type="Proteomes" id="UP000215244">
    <property type="component" value="Chromosome"/>
</dbReference>
<dbReference type="KEGG" id="marb:CJ263_05175"/>
<evidence type="ECO:0000313" key="2">
    <source>
        <dbReference type="Proteomes" id="UP000215244"/>
    </source>
</evidence>
<evidence type="ECO:0000313" key="1">
    <source>
        <dbReference type="EMBL" id="ASV29654.1"/>
    </source>
</evidence>
<dbReference type="AlphaFoldDB" id="A0A223V2M8"/>
<protein>
    <submittedName>
        <fullName evidence="1">Uncharacterized protein</fullName>
    </submittedName>
</protein>
<proteinExistence type="predicted"/>
<organism evidence="1 2">
    <name type="scientific">Maribacter cobaltidurans</name>
    <dbReference type="NCBI Taxonomy" id="1178778"/>
    <lineage>
        <taxon>Bacteria</taxon>
        <taxon>Pseudomonadati</taxon>
        <taxon>Bacteroidota</taxon>
        <taxon>Flavobacteriia</taxon>
        <taxon>Flavobacteriales</taxon>
        <taxon>Flavobacteriaceae</taxon>
        <taxon>Maribacter</taxon>
    </lineage>
</organism>
<gene>
    <name evidence="1" type="ORF">CJ263_05175</name>
</gene>
<reference evidence="1 2" key="1">
    <citation type="submission" date="2017-08" db="EMBL/GenBank/DDBJ databases">
        <title>The complete genome sequence of Maribacter sp. B1, isolated from deep-sea sediment.</title>
        <authorList>
            <person name="Wu Y.-H."/>
            <person name="Cheng H."/>
            <person name="Xu X.-W."/>
        </authorList>
    </citation>
    <scope>NUCLEOTIDE SEQUENCE [LARGE SCALE GENOMIC DNA]</scope>
    <source>
        <strain evidence="1 2">B1</strain>
    </source>
</reference>
<sequence length="147" mass="16936">MVECTKEYAKSKLLRLGGGLMCIFYFLGIFNGLVMETLHEVSHMLAPKGHHHSYAFGHELPDYSSLEGMVGHSHKALEELKELLEANKQQKKDKKDADTEKLDKHFSGESKLMPATVLAENKQPNWCYIKRQHYRYIHISTPPPQRK</sequence>
<accession>A0A223V2M8</accession>